<evidence type="ECO:0000313" key="1">
    <source>
        <dbReference type="EMBL" id="KAK0450577.1"/>
    </source>
</evidence>
<evidence type="ECO:0000313" key="2">
    <source>
        <dbReference type="Proteomes" id="UP001175211"/>
    </source>
</evidence>
<comment type="caution">
    <text evidence="1">The sequence shown here is derived from an EMBL/GenBank/DDBJ whole genome shotgun (WGS) entry which is preliminary data.</text>
</comment>
<accession>A0AA39JX66</accession>
<dbReference type="Proteomes" id="UP001175211">
    <property type="component" value="Unassembled WGS sequence"/>
</dbReference>
<name>A0AA39JX66_ARMTA</name>
<dbReference type="AlphaFoldDB" id="A0AA39JX66"/>
<dbReference type="GeneID" id="85366843"/>
<sequence length="341" mass="36701">MEKIVKMKLVLELYASLPSHYHVFVGGTIPGSYYKIEKIMKRAATDIRPSLINRIKANAAEICDGVVPLDCFGGDLDRHADPLCRQLVGYEPSKENMARLCPCLYEPGKKVGGDSLFRSPAILKILVCILWGASGLRTSQFQTKTTYAGLWSVTEVTPAAIAFAAITLRFLLSGDPSFTSDRGAKSKINYFSDYEFYVSVIEKKLAEGSKSMSATVQLFNEQVFPTSRHVVSGVPTVKAGLEENPEEEAILRGLDEVEAEIYSDESDFDSKAPIVTAHSLNLQADSRAVPTLITESVGATASVPLAQPGTTTSNVTGGKKKIDPDPGVPACCNACGRGLAA</sequence>
<dbReference type="Pfam" id="PF20414">
    <property type="entry name" value="DUF6698"/>
    <property type="match status" value="1"/>
</dbReference>
<reference evidence="1" key="1">
    <citation type="submission" date="2023-06" db="EMBL/GenBank/DDBJ databases">
        <authorList>
            <consortium name="Lawrence Berkeley National Laboratory"/>
            <person name="Ahrendt S."/>
            <person name="Sahu N."/>
            <person name="Indic B."/>
            <person name="Wong-Bajracharya J."/>
            <person name="Merenyi Z."/>
            <person name="Ke H.-M."/>
            <person name="Monk M."/>
            <person name="Kocsube S."/>
            <person name="Drula E."/>
            <person name="Lipzen A."/>
            <person name="Balint B."/>
            <person name="Henrissat B."/>
            <person name="Andreopoulos B."/>
            <person name="Martin F.M."/>
            <person name="Harder C.B."/>
            <person name="Rigling D."/>
            <person name="Ford K.L."/>
            <person name="Foster G.D."/>
            <person name="Pangilinan J."/>
            <person name="Papanicolaou A."/>
            <person name="Barry K."/>
            <person name="LaButti K."/>
            <person name="Viragh M."/>
            <person name="Koriabine M."/>
            <person name="Yan M."/>
            <person name="Riley R."/>
            <person name="Champramary S."/>
            <person name="Plett K.L."/>
            <person name="Tsai I.J."/>
            <person name="Slot J."/>
            <person name="Sipos G."/>
            <person name="Plett J."/>
            <person name="Nagy L.G."/>
            <person name="Grigoriev I.V."/>
        </authorList>
    </citation>
    <scope>NUCLEOTIDE SEQUENCE</scope>
    <source>
        <strain evidence="1">CCBAS 213</strain>
    </source>
</reference>
<organism evidence="1 2">
    <name type="scientific">Armillaria tabescens</name>
    <name type="common">Ringless honey mushroom</name>
    <name type="synonym">Agaricus tabescens</name>
    <dbReference type="NCBI Taxonomy" id="1929756"/>
    <lineage>
        <taxon>Eukaryota</taxon>
        <taxon>Fungi</taxon>
        <taxon>Dikarya</taxon>
        <taxon>Basidiomycota</taxon>
        <taxon>Agaricomycotina</taxon>
        <taxon>Agaricomycetes</taxon>
        <taxon>Agaricomycetidae</taxon>
        <taxon>Agaricales</taxon>
        <taxon>Marasmiineae</taxon>
        <taxon>Physalacriaceae</taxon>
        <taxon>Desarmillaria</taxon>
    </lineage>
</organism>
<gene>
    <name evidence="1" type="ORF">EV420DRAFT_741101</name>
</gene>
<dbReference type="EMBL" id="JAUEPS010000035">
    <property type="protein sequence ID" value="KAK0450577.1"/>
    <property type="molecule type" value="Genomic_DNA"/>
</dbReference>
<dbReference type="RefSeq" id="XP_060327448.1">
    <property type="nucleotide sequence ID" value="XM_060483295.1"/>
</dbReference>
<keyword evidence="2" id="KW-1185">Reference proteome</keyword>
<protein>
    <submittedName>
        <fullName evidence="1">Uncharacterized protein</fullName>
    </submittedName>
</protein>
<proteinExistence type="predicted"/>
<dbReference type="InterPro" id="IPR046521">
    <property type="entry name" value="DUF6698"/>
</dbReference>